<reference evidence="3" key="1">
    <citation type="submission" date="2018-05" db="EMBL/GenBank/DDBJ databases">
        <title>Draft genome sequence of Stemphylium lycopersici strain CIDEFI 213.</title>
        <authorList>
            <person name="Medina R."/>
            <person name="Franco M.E.E."/>
            <person name="Lucentini C.G."/>
            <person name="Saparrat M.C.N."/>
            <person name="Balatti P.A."/>
        </authorList>
    </citation>
    <scope>NUCLEOTIDE SEQUENCE [LARGE SCALE GENOMIC DNA]</scope>
    <source>
        <strain evidence="3">CIDEFI 213</strain>
    </source>
</reference>
<organism evidence="2 3">
    <name type="scientific">Stemphylium lycopersici</name>
    <name type="common">Tomato gray leaf spot disease fungus</name>
    <name type="synonym">Thyrospora lycopersici</name>
    <dbReference type="NCBI Taxonomy" id="183478"/>
    <lineage>
        <taxon>Eukaryota</taxon>
        <taxon>Fungi</taxon>
        <taxon>Dikarya</taxon>
        <taxon>Ascomycota</taxon>
        <taxon>Pezizomycotina</taxon>
        <taxon>Dothideomycetes</taxon>
        <taxon>Pleosporomycetidae</taxon>
        <taxon>Pleosporales</taxon>
        <taxon>Pleosporineae</taxon>
        <taxon>Pleosporaceae</taxon>
        <taxon>Stemphylium</taxon>
    </lineage>
</organism>
<feature type="compositionally biased region" description="Polar residues" evidence="1">
    <location>
        <begin position="286"/>
        <end position="312"/>
    </location>
</feature>
<evidence type="ECO:0000313" key="3">
    <source>
        <dbReference type="Proteomes" id="UP000249619"/>
    </source>
</evidence>
<feature type="region of interest" description="Disordered" evidence="1">
    <location>
        <begin position="81"/>
        <end position="124"/>
    </location>
</feature>
<gene>
    <name evidence="2" type="ORF">DDE83_001617</name>
</gene>
<dbReference type="AlphaFoldDB" id="A0A364ND00"/>
<proteinExistence type="predicted"/>
<dbReference type="EMBL" id="QGDH01000016">
    <property type="protein sequence ID" value="RAR14981.1"/>
    <property type="molecule type" value="Genomic_DNA"/>
</dbReference>
<keyword evidence="3" id="KW-1185">Reference proteome</keyword>
<evidence type="ECO:0000256" key="1">
    <source>
        <dbReference type="SAM" id="MobiDB-lite"/>
    </source>
</evidence>
<name>A0A364ND00_STELY</name>
<dbReference type="Proteomes" id="UP000249619">
    <property type="component" value="Unassembled WGS sequence"/>
</dbReference>
<feature type="region of interest" description="Disordered" evidence="1">
    <location>
        <begin position="286"/>
        <end position="323"/>
    </location>
</feature>
<sequence length="415" mass="46520">MFRPLGPLVLRRNLSLFNRAPHSQIVRSAARKGHETVTIQRVRIRRPFLSKSRIVGAIAVSAATYALVRYLGIEVEIEEVEEKGGRSSRSGNTGDDGWEVVGPAEDDDDDDDDEDDDGAILFLPTGFSRPQRKTFYKGSDPEWQDFKRLASDRPRVEKIRGELATLIRDTAAKSPQYVARVGKVDTSKGKAWIEFQFPSGPPIEYERPGIELTEDLEWRKTTRPVEDAHHERLNRILYPKEAANALYGDTTKKMAKAWKNLKISMGWDQESMTETVQELFQRISTNPQSSAGQATQITPNSLSASANDTQPPGASPSPVPIDGPANLGLILPDPKKMTLDLSSFRSDFRKAFKPYALQPPRGTFLVLGLVEVYGDRARMTLNVHAVYDPKQGRYVRLTGVVWNYVEHRQHPRGGP</sequence>
<evidence type="ECO:0000313" key="2">
    <source>
        <dbReference type="EMBL" id="RAR14981.1"/>
    </source>
</evidence>
<comment type="caution">
    <text evidence="2">The sequence shown here is derived from an EMBL/GenBank/DDBJ whole genome shotgun (WGS) entry which is preliminary data.</text>
</comment>
<protein>
    <submittedName>
        <fullName evidence="2">Uncharacterized protein</fullName>
    </submittedName>
</protein>
<feature type="compositionally biased region" description="Acidic residues" evidence="1">
    <location>
        <begin position="104"/>
        <end position="118"/>
    </location>
</feature>
<accession>A0A364ND00</accession>